<dbReference type="RefSeq" id="WP_181050780.1">
    <property type="nucleotide sequence ID" value="NZ_JACDXJ010000001.1"/>
</dbReference>
<dbReference type="InterPro" id="IPR001610">
    <property type="entry name" value="PAC"/>
</dbReference>
<evidence type="ECO:0000256" key="1">
    <source>
        <dbReference type="ARBA" id="ARBA00000085"/>
    </source>
</evidence>
<keyword evidence="16" id="KW-0675">Receptor</keyword>
<evidence type="ECO:0000256" key="5">
    <source>
        <dbReference type="ARBA" id="ARBA00022553"/>
    </source>
</evidence>
<keyword evidence="5" id="KW-0597">Phosphoprotein</keyword>
<comment type="caution">
    <text evidence="18">The sequence shown here is derived from an EMBL/GenBank/DDBJ whole genome shotgun (WGS) entry which is preliminary data.</text>
</comment>
<organism evidence="18 19">
    <name type="scientific">Microvirga mediterraneensis</name>
    <dbReference type="NCBI Taxonomy" id="2754695"/>
    <lineage>
        <taxon>Bacteria</taxon>
        <taxon>Pseudomonadati</taxon>
        <taxon>Pseudomonadota</taxon>
        <taxon>Alphaproteobacteria</taxon>
        <taxon>Hyphomicrobiales</taxon>
        <taxon>Methylobacteriaceae</taxon>
        <taxon>Microvirga</taxon>
    </lineage>
</organism>
<dbReference type="EC" id="2.7.13.3" evidence="2"/>
<keyword evidence="7" id="KW-0285">Flavoprotein</keyword>
<evidence type="ECO:0000256" key="6">
    <source>
        <dbReference type="ARBA" id="ARBA00022606"/>
    </source>
</evidence>
<evidence type="ECO:0000256" key="3">
    <source>
        <dbReference type="ARBA" id="ARBA00021740"/>
    </source>
</evidence>
<evidence type="ECO:0000256" key="16">
    <source>
        <dbReference type="ARBA" id="ARBA00023170"/>
    </source>
</evidence>
<protein>
    <recommendedName>
        <fullName evidence="3">Blue-light-activated histidine kinase</fullName>
        <ecNumber evidence="2">2.7.13.3</ecNumber>
    </recommendedName>
</protein>
<keyword evidence="13" id="KW-0067">ATP-binding</keyword>
<dbReference type="NCBIfam" id="TIGR00229">
    <property type="entry name" value="sensory_box"/>
    <property type="match status" value="1"/>
</dbReference>
<dbReference type="Pfam" id="PF07536">
    <property type="entry name" value="HWE_HK"/>
    <property type="match status" value="1"/>
</dbReference>
<dbReference type="SUPFAM" id="SSF55785">
    <property type="entry name" value="PYP-like sensor domain (PAS domain)"/>
    <property type="match status" value="1"/>
</dbReference>
<keyword evidence="9" id="KW-0808">Transferase</keyword>
<keyword evidence="8" id="KW-0288">FMN</keyword>
<keyword evidence="19" id="KW-1185">Reference proteome</keyword>
<dbReference type="GO" id="GO:0009881">
    <property type="term" value="F:photoreceptor activity"/>
    <property type="evidence" value="ECO:0007669"/>
    <property type="project" value="UniProtKB-KW"/>
</dbReference>
<dbReference type="Gene3D" id="3.30.450.20">
    <property type="entry name" value="PAS domain"/>
    <property type="match status" value="2"/>
</dbReference>
<sequence length="508" mass="56607">MHGNLRTAPADFLAGGGEMSALMEKFDWAGTSIGSMDVWPQSLRTTISIMLRSPIPMVLLWGPDGIMIYNDAYTVFAGGRHPRLLGSKVLEGWAEVADFNAHVMRVGMAGGTLSYRDQELTLYRNNVPEQVWMNLDYSPVIDETGKPGGVLAIVVETTERVLAERRIMAEKDRLRELFHQAPGFMVIYRGSNHVVELVNEAYYELVGRREIIGKPLVEALPEVADQGFIELLDNVYRTREPFVGHGISVYLQRDASKGPEERFVDFVYQPIRDGDGQITGIFAEGSDVTERVRSEEHQRLLLNELNHRVKNTLATVQSITSQTLRMAGSTKAAQEAIEARLFALSRVHDVLTRENWDGAWIKEVVRHAMQPFQATGHSRIHYHGHDVRLPPNTTLALAMVLQELATNAVKYGSLSNETGEVRISWHVDRSRELPHLLLTWEETGGPPVAPPSRRGFGTRLIERSLAQGHLAGEAKIDFSESGVLCIIDAPLIAAHEEPAQLTISEARS</sequence>
<evidence type="ECO:0000256" key="10">
    <source>
        <dbReference type="ARBA" id="ARBA00022737"/>
    </source>
</evidence>
<dbReference type="SMART" id="SM00086">
    <property type="entry name" value="PAC"/>
    <property type="match status" value="2"/>
</dbReference>
<evidence type="ECO:0000256" key="9">
    <source>
        <dbReference type="ARBA" id="ARBA00022679"/>
    </source>
</evidence>
<dbReference type="SMART" id="SM00911">
    <property type="entry name" value="HWE_HK"/>
    <property type="match status" value="1"/>
</dbReference>
<evidence type="ECO:0000256" key="11">
    <source>
        <dbReference type="ARBA" id="ARBA00022741"/>
    </source>
</evidence>
<evidence type="ECO:0000256" key="14">
    <source>
        <dbReference type="ARBA" id="ARBA00022991"/>
    </source>
</evidence>
<keyword evidence="6" id="KW-0716">Sensory transduction</keyword>
<evidence type="ECO:0000256" key="2">
    <source>
        <dbReference type="ARBA" id="ARBA00012438"/>
    </source>
</evidence>
<evidence type="ECO:0000313" key="19">
    <source>
        <dbReference type="Proteomes" id="UP000572984"/>
    </source>
</evidence>
<dbReference type="EMBL" id="JACDXJ010000001">
    <property type="protein sequence ID" value="MBA1155111.1"/>
    <property type="molecule type" value="Genomic_DNA"/>
</dbReference>
<dbReference type="PANTHER" id="PTHR41523:SF7">
    <property type="entry name" value="HISTIDINE KINASE"/>
    <property type="match status" value="1"/>
</dbReference>
<keyword evidence="14" id="KW-0157">Chromophore</keyword>
<keyword evidence="11" id="KW-0547">Nucleotide-binding</keyword>
<dbReference type="InterPro" id="IPR000700">
    <property type="entry name" value="PAS-assoc_C"/>
</dbReference>
<evidence type="ECO:0000256" key="7">
    <source>
        <dbReference type="ARBA" id="ARBA00022630"/>
    </source>
</evidence>
<feature type="domain" description="PAC" evidence="17">
    <location>
        <begin position="116"/>
        <end position="169"/>
    </location>
</feature>
<evidence type="ECO:0000313" key="18">
    <source>
        <dbReference type="EMBL" id="MBA1155111.1"/>
    </source>
</evidence>
<dbReference type="AlphaFoldDB" id="A0A838BIM1"/>
<evidence type="ECO:0000256" key="12">
    <source>
        <dbReference type="ARBA" id="ARBA00022777"/>
    </source>
</evidence>
<keyword evidence="12" id="KW-0418">Kinase</keyword>
<keyword evidence="4" id="KW-0600">Photoreceptor protein</keyword>
<name>A0A838BIM1_9HYPH</name>
<comment type="catalytic activity">
    <reaction evidence="1">
        <text>ATP + protein L-histidine = ADP + protein N-phospho-L-histidine.</text>
        <dbReference type="EC" id="2.7.13.3"/>
    </reaction>
</comment>
<evidence type="ECO:0000259" key="17">
    <source>
        <dbReference type="PROSITE" id="PS50113"/>
    </source>
</evidence>
<dbReference type="InterPro" id="IPR036890">
    <property type="entry name" value="HATPase_C_sf"/>
</dbReference>
<evidence type="ECO:0000256" key="15">
    <source>
        <dbReference type="ARBA" id="ARBA00023026"/>
    </source>
</evidence>
<dbReference type="InterPro" id="IPR035965">
    <property type="entry name" value="PAS-like_dom_sf"/>
</dbReference>
<dbReference type="Pfam" id="PF08448">
    <property type="entry name" value="PAS_4"/>
    <property type="match status" value="2"/>
</dbReference>
<reference evidence="18 19" key="1">
    <citation type="submission" date="2020-07" db="EMBL/GenBank/DDBJ databases">
        <title>Draft genome and description of Microvirga mediterraneensis Marseille-Q2068 sp. nov.</title>
        <authorList>
            <person name="Boxberger M."/>
        </authorList>
    </citation>
    <scope>NUCLEOTIDE SEQUENCE [LARGE SCALE GENOMIC DNA]</scope>
    <source>
        <strain evidence="18 19">Marseille-Q2068</strain>
    </source>
</reference>
<evidence type="ECO:0000256" key="13">
    <source>
        <dbReference type="ARBA" id="ARBA00022840"/>
    </source>
</evidence>
<dbReference type="PANTHER" id="PTHR41523">
    <property type="entry name" value="TWO-COMPONENT SYSTEM SENSOR PROTEIN"/>
    <property type="match status" value="1"/>
</dbReference>
<proteinExistence type="predicted"/>
<evidence type="ECO:0000256" key="8">
    <source>
        <dbReference type="ARBA" id="ARBA00022643"/>
    </source>
</evidence>
<dbReference type="SUPFAM" id="SSF55874">
    <property type="entry name" value="ATPase domain of HSP90 chaperone/DNA topoisomerase II/histidine kinase"/>
    <property type="match status" value="1"/>
</dbReference>
<evidence type="ECO:0000256" key="4">
    <source>
        <dbReference type="ARBA" id="ARBA00022543"/>
    </source>
</evidence>
<keyword evidence="10" id="KW-0677">Repeat</keyword>
<dbReference type="GO" id="GO:0005524">
    <property type="term" value="F:ATP binding"/>
    <property type="evidence" value="ECO:0007669"/>
    <property type="project" value="UniProtKB-KW"/>
</dbReference>
<dbReference type="InterPro" id="IPR013656">
    <property type="entry name" value="PAS_4"/>
</dbReference>
<dbReference type="PROSITE" id="PS50113">
    <property type="entry name" value="PAC"/>
    <property type="match status" value="2"/>
</dbReference>
<dbReference type="InterPro" id="IPR011102">
    <property type="entry name" value="Sig_transdc_His_kinase_HWE"/>
</dbReference>
<accession>A0A838BIM1</accession>
<gene>
    <name evidence="18" type="ORF">H0S73_03090</name>
</gene>
<feature type="domain" description="PAC" evidence="17">
    <location>
        <begin position="245"/>
        <end position="300"/>
    </location>
</feature>
<dbReference type="GO" id="GO:0004673">
    <property type="term" value="F:protein histidine kinase activity"/>
    <property type="evidence" value="ECO:0007669"/>
    <property type="project" value="UniProtKB-EC"/>
</dbReference>
<keyword evidence="15" id="KW-0843">Virulence</keyword>
<dbReference type="Proteomes" id="UP000572984">
    <property type="component" value="Unassembled WGS sequence"/>
</dbReference>
<dbReference type="Gene3D" id="3.30.565.10">
    <property type="entry name" value="Histidine kinase-like ATPase, C-terminal domain"/>
    <property type="match status" value="1"/>
</dbReference>
<dbReference type="InterPro" id="IPR000014">
    <property type="entry name" value="PAS"/>
</dbReference>